<keyword evidence="1" id="KW-1133">Transmembrane helix</keyword>
<dbReference type="AlphaFoldDB" id="A0A366HRG0"/>
<sequence>MSSERTPLIFTLAAVAGVLVVALVGWLFDRTLMNPASRIPERFARELPPACRQIMLVVSPHETSITAKLWLMERRDEGGSWRLHRGPIDVTLGRNGLAWGIGEHSDPPPEGFRIKHEGDGCSPAGIFRIPFAFGLASPEAAAHLRLPYTFLSPDIFGIEDPNSRYYNQVVDVTKVQRDWPDNEHLPMRRYTSLYYWGAFVEHNPQRIPGAGSCIFLHRWPGPGESTAGCTGMTEQDLGDVLTWLDPALEPRLVQCVEGW</sequence>
<proteinExistence type="predicted"/>
<evidence type="ECO:0000256" key="1">
    <source>
        <dbReference type="SAM" id="Phobius"/>
    </source>
</evidence>
<dbReference type="EMBL" id="QNRR01000002">
    <property type="protein sequence ID" value="RBP45668.1"/>
    <property type="molecule type" value="Genomic_DNA"/>
</dbReference>
<name>A0A366HRG0_9BACT</name>
<organism evidence="2 3">
    <name type="scientific">Roseimicrobium gellanilyticum</name>
    <dbReference type="NCBI Taxonomy" id="748857"/>
    <lineage>
        <taxon>Bacteria</taxon>
        <taxon>Pseudomonadati</taxon>
        <taxon>Verrucomicrobiota</taxon>
        <taxon>Verrucomicrobiia</taxon>
        <taxon>Verrucomicrobiales</taxon>
        <taxon>Verrucomicrobiaceae</taxon>
        <taxon>Roseimicrobium</taxon>
    </lineage>
</organism>
<dbReference type="OrthoDB" id="186490at2"/>
<evidence type="ECO:0000313" key="3">
    <source>
        <dbReference type="Proteomes" id="UP000253426"/>
    </source>
</evidence>
<evidence type="ECO:0000313" key="2">
    <source>
        <dbReference type="EMBL" id="RBP45668.1"/>
    </source>
</evidence>
<comment type="caution">
    <text evidence="2">The sequence shown here is derived from an EMBL/GenBank/DDBJ whole genome shotgun (WGS) entry which is preliminary data.</text>
</comment>
<reference evidence="2 3" key="1">
    <citation type="submission" date="2018-06" db="EMBL/GenBank/DDBJ databases">
        <title>Genomic Encyclopedia of Type Strains, Phase IV (KMG-IV): sequencing the most valuable type-strain genomes for metagenomic binning, comparative biology and taxonomic classification.</title>
        <authorList>
            <person name="Goeker M."/>
        </authorList>
    </citation>
    <scope>NUCLEOTIDE SEQUENCE [LARGE SCALE GENOMIC DNA]</scope>
    <source>
        <strain evidence="2 3">DSM 25532</strain>
    </source>
</reference>
<dbReference type="Proteomes" id="UP000253426">
    <property type="component" value="Unassembled WGS sequence"/>
</dbReference>
<protein>
    <submittedName>
        <fullName evidence="2">L,D-peptidoglycan transpeptidase YkuD (ErfK/YbiS/YcfS/YnhG family)</fullName>
    </submittedName>
</protein>
<accession>A0A366HRG0</accession>
<feature type="transmembrane region" description="Helical" evidence="1">
    <location>
        <begin position="6"/>
        <end position="28"/>
    </location>
</feature>
<dbReference type="RefSeq" id="WP_113957248.1">
    <property type="nucleotide sequence ID" value="NZ_QNRR01000002.1"/>
</dbReference>
<keyword evidence="1" id="KW-0472">Membrane</keyword>
<dbReference type="PANTHER" id="PTHR38589:SF1">
    <property type="entry name" value="BLR0621 PROTEIN"/>
    <property type="match status" value="1"/>
</dbReference>
<gene>
    <name evidence="2" type="ORF">DES53_10250</name>
</gene>
<keyword evidence="1" id="KW-0812">Transmembrane</keyword>
<keyword evidence="3" id="KW-1185">Reference proteome</keyword>
<dbReference type="PANTHER" id="PTHR38589">
    <property type="entry name" value="BLR0621 PROTEIN"/>
    <property type="match status" value="1"/>
</dbReference>